<feature type="compositionally biased region" description="Pro residues" evidence="1">
    <location>
        <begin position="1"/>
        <end position="18"/>
    </location>
</feature>
<proteinExistence type="predicted"/>
<name>A0ABM3AB35_GOSHI</name>
<reference evidence="3" key="2">
    <citation type="submission" date="2025-08" db="UniProtKB">
        <authorList>
            <consortium name="RefSeq"/>
        </authorList>
    </citation>
    <scope>IDENTIFICATION</scope>
</reference>
<dbReference type="Proteomes" id="UP000818029">
    <property type="component" value="Chromosome D06"/>
</dbReference>
<reference evidence="2" key="1">
    <citation type="journal article" date="2020" name="Nat. Genet.">
        <title>Genomic diversifications of five Gossypium allopolyploid species and their impact on cotton improvement.</title>
        <authorList>
            <person name="Chen Z.J."/>
            <person name="Sreedasyam A."/>
            <person name="Ando A."/>
            <person name="Song Q."/>
            <person name="De Santiago L.M."/>
            <person name="Hulse-Kemp A.M."/>
            <person name="Ding M."/>
            <person name="Ye W."/>
            <person name="Kirkbride R.C."/>
            <person name="Jenkins J."/>
            <person name="Plott C."/>
            <person name="Lovell J."/>
            <person name="Lin Y.M."/>
            <person name="Vaughn R."/>
            <person name="Liu B."/>
            <person name="Simpson S."/>
            <person name="Scheffler B.E."/>
            <person name="Wen L."/>
            <person name="Saski C.A."/>
            <person name="Grover C.E."/>
            <person name="Hu G."/>
            <person name="Conover J.L."/>
            <person name="Carlson J.W."/>
            <person name="Shu S."/>
            <person name="Boston L.B."/>
            <person name="Williams M."/>
            <person name="Peterson D.G."/>
            <person name="McGee K."/>
            <person name="Jones D.C."/>
            <person name="Wendel J.F."/>
            <person name="Stelly D.M."/>
            <person name="Grimwood J."/>
            <person name="Schmutz J."/>
        </authorList>
    </citation>
    <scope>NUCLEOTIDE SEQUENCE [LARGE SCALE GENOMIC DNA]</scope>
    <source>
        <strain evidence="2">cv. TM-1</strain>
    </source>
</reference>
<feature type="compositionally biased region" description="Pro residues" evidence="1">
    <location>
        <begin position="47"/>
        <end position="58"/>
    </location>
</feature>
<evidence type="ECO:0000256" key="1">
    <source>
        <dbReference type="SAM" id="MobiDB-lite"/>
    </source>
</evidence>
<sequence>MEPRPESPPVLRHPPPKPPHLRPLRFLLRPRHRRRRSSPRLRHRLHPPPPYALSPPPSHSQNFRHHRRKVAASSLVACSMVRSLKVNMTEKDYQRKKNQVLIKDSWFYPIIVPLSE</sequence>
<protein>
    <submittedName>
        <fullName evidence="3">Protein TRACHEARY ELEMENT DIFFERENTIATION-RELATED 7A isoform X2</fullName>
    </submittedName>
</protein>
<dbReference type="RefSeq" id="XP_040952074.1">
    <property type="nucleotide sequence ID" value="XM_041096140.1"/>
</dbReference>
<evidence type="ECO:0000313" key="2">
    <source>
        <dbReference type="Proteomes" id="UP000818029"/>
    </source>
</evidence>
<accession>A0ABM3AB35</accession>
<feature type="compositionally biased region" description="Basic residues" evidence="1">
    <location>
        <begin position="19"/>
        <end position="46"/>
    </location>
</feature>
<keyword evidence="2" id="KW-1185">Reference proteome</keyword>
<gene>
    <name evidence="3" type="primary">LOC107962368</name>
</gene>
<evidence type="ECO:0000313" key="3">
    <source>
        <dbReference type="RefSeq" id="XP_040952074.1"/>
    </source>
</evidence>
<feature type="region of interest" description="Disordered" evidence="1">
    <location>
        <begin position="1"/>
        <end position="66"/>
    </location>
</feature>
<organism evidence="2 3">
    <name type="scientific">Gossypium hirsutum</name>
    <name type="common">Upland cotton</name>
    <name type="synonym">Gossypium mexicanum</name>
    <dbReference type="NCBI Taxonomy" id="3635"/>
    <lineage>
        <taxon>Eukaryota</taxon>
        <taxon>Viridiplantae</taxon>
        <taxon>Streptophyta</taxon>
        <taxon>Embryophyta</taxon>
        <taxon>Tracheophyta</taxon>
        <taxon>Spermatophyta</taxon>
        <taxon>Magnoliopsida</taxon>
        <taxon>eudicotyledons</taxon>
        <taxon>Gunneridae</taxon>
        <taxon>Pentapetalae</taxon>
        <taxon>rosids</taxon>
        <taxon>malvids</taxon>
        <taxon>Malvales</taxon>
        <taxon>Malvaceae</taxon>
        <taxon>Malvoideae</taxon>
        <taxon>Gossypium</taxon>
    </lineage>
</organism>
<dbReference type="GeneID" id="107962368"/>